<name>A0A1H2ZTU9_9PSEU</name>
<dbReference type="AlphaFoldDB" id="A0A1H2ZTU9"/>
<evidence type="ECO:0000313" key="2">
    <source>
        <dbReference type="Proteomes" id="UP000199529"/>
    </source>
</evidence>
<dbReference type="EMBL" id="FNOK01000008">
    <property type="protein sequence ID" value="SDX20785.1"/>
    <property type="molecule type" value="Genomic_DNA"/>
</dbReference>
<accession>A0A1H2ZTU9</accession>
<proteinExistence type="predicted"/>
<keyword evidence="2" id="KW-1185">Reference proteome</keyword>
<sequence length="37" mass="4063">MDPRLRTGESTVVLVSDDNFHPAEVTQIIALVLPATR</sequence>
<organism evidence="1 2">
    <name type="scientific">Saccharopolyspora shandongensis</name>
    <dbReference type="NCBI Taxonomy" id="418495"/>
    <lineage>
        <taxon>Bacteria</taxon>
        <taxon>Bacillati</taxon>
        <taxon>Actinomycetota</taxon>
        <taxon>Actinomycetes</taxon>
        <taxon>Pseudonocardiales</taxon>
        <taxon>Pseudonocardiaceae</taxon>
        <taxon>Saccharopolyspora</taxon>
    </lineage>
</organism>
<protein>
    <submittedName>
        <fullName evidence="1">Uncharacterized protein</fullName>
    </submittedName>
</protein>
<evidence type="ECO:0000313" key="1">
    <source>
        <dbReference type="EMBL" id="SDX20785.1"/>
    </source>
</evidence>
<reference evidence="2" key="1">
    <citation type="submission" date="2016-10" db="EMBL/GenBank/DDBJ databases">
        <authorList>
            <person name="Varghese N."/>
            <person name="Submissions S."/>
        </authorList>
    </citation>
    <scope>NUCLEOTIDE SEQUENCE [LARGE SCALE GENOMIC DNA]</scope>
    <source>
        <strain evidence="2">CGMCC 4.3530</strain>
    </source>
</reference>
<gene>
    <name evidence="1" type="ORF">SAMN05216215_1008185</name>
</gene>
<dbReference type="Proteomes" id="UP000199529">
    <property type="component" value="Unassembled WGS sequence"/>
</dbReference>